<accession>S3CD21</accession>
<gene>
    <name evidence="2" type="ORF">F503_05912</name>
</gene>
<keyword evidence="1" id="KW-0732">Signal</keyword>
<reference evidence="2 3" key="1">
    <citation type="journal article" date="2013" name="BMC Genomics">
        <title>The genome and transcriptome of the pine saprophyte Ophiostoma piceae, and a comparison with the bark beetle-associated pine pathogen Grosmannia clavigera.</title>
        <authorList>
            <person name="Haridas S."/>
            <person name="Wang Y."/>
            <person name="Lim L."/>
            <person name="Massoumi Alamouti S."/>
            <person name="Jackman S."/>
            <person name="Docking R."/>
            <person name="Robertson G."/>
            <person name="Birol I."/>
            <person name="Bohlmann J."/>
            <person name="Breuil C."/>
        </authorList>
    </citation>
    <scope>NUCLEOTIDE SEQUENCE [LARGE SCALE GENOMIC DNA]</scope>
    <source>
        <strain evidence="2 3">UAMH 11346</strain>
    </source>
</reference>
<dbReference type="eggNOG" id="ENOG502RKUI">
    <property type="taxonomic scope" value="Eukaryota"/>
</dbReference>
<dbReference type="AlphaFoldDB" id="S3CD21"/>
<dbReference type="VEuPathDB" id="FungiDB:F503_05912"/>
<dbReference type="OMA" id="QMTSTHE"/>
<feature type="chain" id="PRO_5004507233" evidence="1">
    <location>
        <begin position="20"/>
        <end position="206"/>
    </location>
</feature>
<dbReference type="EMBL" id="KE148146">
    <property type="protein sequence ID" value="EPE10817.1"/>
    <property type="molecule type" value="Genomic_DNA"/>
</dbReference>
<evidence type="ECO:0000313" key="2">
    <source>
        <dbReference type="EMBL" id="EPE10817.1"/>
    </source>
</evidence>
<evidence type="ECO:0000256" key="1">
    <source>
        <dbReference type="SAM" id="SignalP"/>
    </source>
</evidence>
<dbReference type="OrthoDB" id="5199392at2759"/>
<keyword evidence="3" id="KW-1185">Reference proteome</keyword>
<evidence type="ECO:0000313" key="3">
    <source>
        <dbReference type="Proteomes" id="UP000016923"/>
    </source>
</evidence>
<proteinExistence type="predicted"/>
<name>S3CD21_OPHP1</name>
<dbReference type="Proteomes" id="UP000016923">
    <property type="component" value="Unassembled WGS sequence"/>
</dbReference>
<feature type="signal peptide" evidence="1">
    <location>
        <begin position="1"/>
        <end position="19"/>
    </location>
</feature>
<dbReference type="HOGENOM" id="CLU_1332294_0_0_1"/>
<protein>
    <submittedName>
        <fullName evidence="2">Uncharacterized protein</fullName>
    </submittedName>
</protein>
<sequence length="206" mass="21694">MFRTLAAAALLAMYGTAHGANVDNVNSVMICTSNIYADGFIYRSSSGSSLGSFPAKKSFPLYMAVSSQSGTPLDPVMPAQMTSTHEYKALDERLYINASTGAYAPVGFVSGGNTTLGKGETTWGFYSPYGVLMWYNLSSLSQAKTVHIQGFQWVPVEGSSGLTQLYWNQTQYDLAAALGSSSGIDASKATFGNCGGDAHPSVSLAS</sequence>
<organism evidence="2 3">
    <name type="scientific">Ophiostoma piceae (strain UAMH 11346)</name>
    <name type="common">Sap stain fungus</name>
    <dbReference type="NCBI Taxonomy" id="1262450"/>
    <lineage>
        <taxon>Eukaryota</taxon>
        <taxon>Fungi</taxon>
        <taxon>Dikarya</taxon>
        <taxon>Ascomycota</taxon>
        <taxon>Pezizomycotina</taxon>
        <taxon>Sordariomycetes</taxon>
        <taxon>Sordariomycetidae</taxon>
        <taxon>Ophiostomatales</taxon>
        <taxon>Ophiostomataceae</taxon>
        <taxon>Ophiostoma</taxon>
    </lineage>
</organism>